<evidence type="ECO:0000256" key="2">
    <source>
        <dbReference type="SAM" id="MobiDB-lite"/>
    </source>
</evidence>
<keyword evidence="6" id="KW-1185">Reference proteome</keyword>
<sequence length="285" mass="30427">MARLSGGAALLLLVIIPLCMCTGGLLVVIHLGRTLERRPDSVSVSFSLGEAFGYVAKEIWDTGVFGRGGGRNSDLEESPGAGGQRSSNPQQPYILPPSVDDQGESSASVTPNNHGYHRNDTFQPRGVISVGPWGGSGEEHIYMRDKSTPRLHRIVLYHISEAISALVWEYSLAGEEAKRIKVAGPWKDPISDQIVGVGVYATIELSKGEHVTAMEGTTGRFLGSIVVTSLMFRTSAGRKYGPYGSGTAGTPFSILAASGNCIVGFWGYSWVFIHSIGVYIAPCPP</sequence>
<dbReference type="PROSITE" id="PS51752">
    <property type="entry name" value="JACALIN_LECTIN"/>
    <property type="match status" value="1"/>
</dbReference>
<feature type="region of interest" description="Disordered" evidence="2">
    <location>
        <begin position="70"/>
        <end position="121"/>
    </location>
</feature>
<name>A0ABC9H3U8_9POAL</name>
<evidence type="ECO:0000256" key="1">
    <source>
        <dbReference type="ARBA" id="ARBA00022734"/>
    </source>
</evidence>
<dbReference type="Gene3D" id="2.100.10.30">
    <property type="entry name" value="Jacalin-like lectin domain"/>
    <property type="match status" value="1"/>
</dbReference>
<evidence type="ECO:0000256" key="3">
    <source>
        <dbReference type="SAM" id="SignalP"/>
    </source>
</evidence>
<dbReference type="SMART" id="SM00915">
    <property type="entry name" value="Jacalin"/>
    <property type="match status" value="1"/>
</dbReference>
<evidence type="ECO:0000313" key="6">
    <source>
        <dbReference type="Proteomes" id="UP001497457"/>
    </source>
</evidence>
<evidence type="ECO:0000259" key="4">
    <source>
        <dbReference type="PROSITE" id="PS51752"/>
    </source>
</evidence>
<accession>A0ABC9H3U8</accession>
<dbReference type="SUPFAM" id="SSF51101">
    <property type="entry name" value="Mannose-binding lectins"/>
    <property type="match status" value="1"/>
</dbReference>
<organism evidence="5 6">
    <name type="scientific">Urochloa decumbens</name>
    <dbReference type="NCBI Taxonomy" id="240449"/>
    <lineage>
        <taxon>Eukaryota</taxon>
        <taxon>Viridiplantae</taxon>
        <taxon>Streptophyta</taxon>
        <taxon>Embryophyta</taxon>
        <taxon>Tracheophyta</taxon>
        <taxon>Spermatophyta</taxon>
        <taxon>Magnoliopsida</taxon>
        <taxon>Liliopsida</taxon>
        <taxon>Poales</taxon>
        <taxon>Poaceae</taxon>
        <taxon>PACMAD clade</taxon>
        <taxon>Panicoideae</taxon>
        <taxon>Panicodae</taxon>
        <taxon>Paniceae</taxon>
        <taxon>Melinidinae</taxon>
        <taxon>Urochloa</taxon>
    </lineage>
</organism>
<keyword evidence="1" id="KW-0430">Lectin</keyword>
<dbReference type="Pfam" id="PF01419">
    <property type="entry name" value="Jacalin"/>
    <property type="match status" value="1"/>
</dbReference>
<gene>
    <name evidence="5" type="ORF">URODEC1_LOCUS122711</name>
</gene>
<feature type="compositionally biased region" description="Polar residues" evidence="2">
    <location>
        <begin position="104"/>
        <end position="113"/>
    </location>
</feature>
<proteinExistence type="predicted"/>
<reference evidence="5" key="1">
    <citation type="submission" date="2024-10" db="EMBL/GenBank/DDBJ databases">
        <authorList>
            <person name="Ryan C."/>
        </authorList>
    </citation>
    <scope>NUCLEOTIDE SEQUENCE [LARGE SCALE GENOMIC DNA]</scope>
</reference>
<feature type="domain" description="Jacalin-type lectin" evidence="4">
    <location>
        <begin position="127"/>
        <end position="282"/>
    </location>
</feature>
<keyword evidence="3" id="KW-0732">Signal</keyword>
<protein>
    <recommendedName>
        <fullName evidence="4">Jacalin-type lectin domain-containing protein</fullName>
    </recommendedName>
</protein>
<comment type="caution">
    <text evidence="5">The sequence shown here is derived from an EMBL/GenBank/DDBJ whole genome shotgun (WGS) entry which is preliminary data.</text>
</comment>
<evidence type="ECO:0000313" key="5">
    <source>
        <dbReference type="EMBL" id="CAM0149537.1"/>
    </source>
</evidence>
<feature type="chain" id="PRO_5044854274" description="Jacalin-type lectin domain-containing protein" evidence="3">
    <location>
        <begin position="22"/>
        <end position="285"/>
    </location>
</feature>
<dbReference type="InterPro" id="IPR036404">
    <property type="entry name" value="Jacalin-like_lectin_dom_sf"/>
</dbReference>
<feature type="signal peptide" evidence="3">
    <location>
        <begin position="1"/>
        <end position="21"/>
    </location>
</feature>
<dbReference type="AlphaFoldDB" id="A0ABC9H3U8"/>
<dbReference type="Proteomes" id="UP001497457">
    <property type="component" value="Unassembled WGS sequence"/>
</dbReference>
<dbReference type="GO" id="GO:0030246">
    <property type="term" value="F:carbohydrate binding"/>
    <property type="evidence" value="ECO:0007669"/>
    <property type="project" value="UniProtKB-KW"/>
</dbReference>
<dbReference type="EMBL" id="CAXIPR030002257">
    <property type="protein sequence ID" value="CAM0149537.1"/>
    <property type="molecule type" value="Genomic_DNA"/>
</dbReference>
<dbReference type="PANTHER" id="PTHR46506">
    <property type="entry name" value="OS05G0143600 PROTEIN"/>
    <property type="match status" value="1"/>
</dbReference>
<dbReference type="InterPro" id="IPR001229">
    <property type="entry name" value="Jacalin-like_lectin_dom"/>
</dbReference>